<evidence type="ECO:0000313" key="1">
    <source>
        <dbReference type="EMBL" id="KAJ7348795.1"/>
    </source>
</evidence>
<feature type="non-terminal residue" evidence="1">
    <location>
        <position position="1"/>
    </location>
</feature>
<name>A0A9W9YHB6_9CNID</name>
<sequence length="64" mass="7031">RFPPPPAVKALLSVTKETARSKNSKNRRTLAFIVDEINGGLVLRLTGLEVDSSVLDDQAKLRDL</sequence>
<reference evidence="1" key="1">
    <citation type="submission" date="2023-01" db="EMBL/GenBank/DDBJ databases">
        <title>Genome assembly of the deep-sea coral Lophelia pertusa.</title>
        <authorList>
            <person name="Herrera S."/>
            <person name="Cordes E."/>
        </authorList>
    </citation>
    <scope>NUCLEOTIDE SEQUENCE</scope>
    <source>
        <strain evidence="1">USNM1676648</strain>
        <tissue evidence="1">Polyp</tissue>
    </source>
</reference>
<evidence type="ECO:0000313" key="2">
    <source>
        <dbReference type="Proteomes" id="UP001163046"/>
    </source>
</evidence>
<comment type="caution">
    <text evidence="1">The sequence shown here is derived from an EMBL/GenBank/DDBJ whole genome shotgun (WGS) entry which is preliminary data.</text>
</comment>
<organism evidence="1 2">
    <name type="scientific">Desmophyllum pertusum</name>
    <dbReference type="NCBI Taxonomy" id="174260"/>
    <lineage>
        <taxon>Eukaryota</taxon>
        <taxon>Metazoa</taxon>
        <taxon>Cnidaria</taxon>
        <taxon>Anthozoa</taxon>
        <taxon>Hexacorallia</taxon>
        <taxon>Scleractinia</taxon>
        <taxon>Caryophylliina</taxon>
        <taxon>Caryophylliidae</taxon>
        <taxon>Desmophyllum</taxon>
    </lineage>
</organism>
<accession>A0A9W9YHB6</accession>
<keyword evidence="2" id="KW-1185">Reference proteome</keyword>
<gene>
    <name evidence="1" type="ORF">OS493_039007</name>
</gene>
<dbReference type="Proteomes" id="UP001163046">
    <property type="component" value="Unassembled WGS sequence"/>
</dbReference>
<protein>
    <submittedName>
        <fullName evidence="1">Uncharacterized protein</fullName>
    </submittedName>
</protein>
<dbReference type="AlphaFoldDB" id="A0A9W9YHB6"/>
<dbReference type="EMBL" id="MU827443">
    <property type="protein sequence ID" value="KAJ7348795.1"/>
    <property type="molecule type" value="Genomic_DNA"/>
</dbReference>
<proteinExistence type="predicted"/>